<keyword evidence="3" id="KW-1185">Reference proteome</keyword>
<name>A0AAV9ACG0_ACOGR</name>
<reference evidence="2" key="1">
    <citation type="journal article" date="2023" name="Nat. Commun.">
        <title>Diploid and tetraploid genomes of Acorus and the evolution of monocots.</title>
        <authorList>
            <person name="Ma L."/>
            <person name="Liu K.W."/>
            <person name="Li Z."/>
            <person name="Hsiao Y.Y."/>
            <person name="Qi Y."/>
            <person name="Fu T."/>
            <person name="Tang G.D."/>
            <person name="Zhang D."/>
            <person name="Sun W.H."/>
            <person name="Liu D.K."/>
            <person name="Li Y."/>
            <person name="Chen G.Z."/>
            <person name="Liu X.D."/>
            <person name="Liao X.Y."/>
            <person name="Jiang Y.T."/>
            <person name="Yu X."/>
            <person name="Hao Y."/>
            <person name="Huang J."/>
            <person name="Zhao X.W."/>
            <person name="Ke S."/>
            <person name="Chen Y.Y."/>
            <person name="Wu W.L."/>
            <person name="Hsu J.L."/>
            <person name="Lin Y.F."/>
            <person name="Huang M.D."/>
            <person name="Li C.Y."/>
            <person name="Huang L."/>
            <person name="Wang Z.W."/>
            <person name="Zhao X."/>
            <person name="Zhong W.Y."/>
            <person name="Peng D.H."/>
            <person name="Ahmad S."/>
            <person name="Lan S."/>
            <person name="Zhang J.S."/>
            <person name="Tsai W.C."/>
            <person name="Van de Peer Y."/>
            <person name="Liu Z.J."/>
        </authorList>
    </citation>
    <scope>NUCLEOTIDE SEQUENCE</scope>
    <source>
        <strain evidence="2">SCP</strain>
    </source>
</reference>
<feature type="region of interest" description="Disordered" evidence="1">
    <location>
        <begin position="1"/>
        <end position="28"/>
    </location>
</feature>
<sequence>MAVRDEAKESAGGGTGEAASRGGNDNNRKTVRFKIENTIFITCQLYIGIMHDLIGLQHLRTCLM</sequence>
<evidence type="ECO:0000256" key="1">
    <source>
        <dbReference type="SAM" id="MobiDB-lite"/>
    </source>
</evidence>
<organism evidence="2 3">
    <name type="scientific">Acorus gramineus</name>
    <name type="common">Dwarf sweet flag</name>
    <dbReference type="NCBI Taxonomy" id="55184"/>
    <lineage>
        <taxon>Eukaryota</taxon>
        <taxon>Viridiplantae</taxon>
        <taxon>Streptophyta</taxon>
        <taxon>Embryophyta</taxon>
        <taxon>Tracheophyta</taxon>
        <taxon>Spermatophyta</taxon>
        <taxon>Magnoliopsida</taxon>
        <taxon>Liliopsida</taxon>
        <taxon>Acoraceae</taxon>
        <taxon>Acorus</taxon>
    </lineage>
</organism>
<accession>A0AAV9ACG0</accession>
<comment type="caution">
    <text evidence="2">The sequence shown here is derived from an EMBL/GenBank/DDBJ whole genome shotgun (WGS) entry which is preliminary data.</text>
</comment>
<evidence type="ECO:0000313" key="2">
    <source>
        <dbReference type="EMBL" id="KAK1261914.1"/>
    </source>
</evidence>
<evidence type="ECO:0000313" key="3">
    <source>
        <dbReference type="Proteomes" id="UP001179952"/>
    </source>
</evidence>
<protein>
    <submittedName>
        <fullName evidence="2">Uncharacterized protein</fullName>
    </submittedName>
</protein>
<proteinExistence type="predicted"/>
<dbReference type="Proteomes" id="UP001179952">
    <property type="component" value="Unassembled WGS sequence"/>
</dbReference>
<dbReference type="EMBL" id="JAUJYN010000010">
    <property type="protein sequence ID" value="KAK1261914.1"/>
    <property type="molecule type" value="Genomic_DNA"/>
</dbReference>
<gene>
    <name evidence="2" type="ORF">QJS04_geneDACA018762</name>
</gene>
<reference evidence="2" key="2">
    <citation type="submission" date="2023-06" db="EMBL/GenBank/DDBJ databases">
        <authorList>
            <person name="Ma L."/>
            <person name="Liu K.-W."/>
            <person name="Li Z."/>
            <person name="Hsiao Y.-Y."/>
            <person name="Qi Y."/>
            <person name="Fu T."/>
            <person name="Tang G."/>
            <person name="Zhang D."/>
            <person name="Sun W.-H."/>
            <person name="Liu D.-K."/>
            <person name="Li Y."/>
            <person name="Chen G.-Z."/>
            <person name="Liu X.-D."/>
            <person name="Liao X.-Y."/>
            <person name="Jiang Y.-T."/>
            <person name="Yu X."/>
            <person name="Hao Y."/>
            <person name="Huang J."/>
            <person name="Zhao X.-W."/>
            <person name="Ke S."/>
            <person name="Chen Y.-Y."/>
            <person name="Wu W.-L."/>
            <person name="Hsu J.-L."/>
            <person name="Lin Y.-F."/>
            <person name="Huang M.-D."/>
            <person name="Li C.-Y."/>
            <person name="Huang L."/>
            <person name="Wang Z.-W."/>
            <person name="Zhao X."/>
            <person name="Zhong W.-Y."/>
            <person name="Peng D.-H."/>
            <person name="Ahmad S."/>
            <person name="Lan S."/>
            <person name="Zhang J.-S."/>
            <person name="Tsai W.-C."/>
            <person name="Van De Peer Y."/>
            <person name="Liu Z.-J."/>
        </authorList>
    </citation>
    <scope>NUCLEOTIDE SEQUENCE</scope>
    <source>
        <strain evidence="2">SCP</strain>
        <tissue evidence="2">Leaves</tissue>
    </source>
</reference>
<dbReference type="AlphaFoldDB" id="A0AAV9ACG0"/>